<protein>
    <submittedName>
        <fullName evidence="1">Twin-arginine translocase TatA/TatE family subunit</fullName>
    </submittedName>
</protein>
<dbReference type="Proteomes" id="UP001439875">
    <property type="component" value="Unassembled WGS sequence"/>
</dbReference>
<comment type="caution">
    <text evidence="1">The sequence shown here is derived from an EMBL/GenBank/DDBJ whole genome shotgun (WGS) entry which is preliminary data.</text>
</comment>
<gene>
    <name evidence="1" type="ORF">WMO40_12615</name>
</gene>
<sequence>MLGQVGIPGIIILLVICLIAFGSKNLPNIGRSLGESLQEFKRGISGLKEVFN</sequence>
<keyword evidence="2" id="KW-1185">Reference proteome</keyword>
<organism evidence="1 2">
    <name type="scientific">Robertmurraya yapensis</name>
    <name type="common">ex Hitch et al 2024</name>
    <dbReference type="NCBI Taxonomy" id="3133160"/>
    <lineage>
        <taxon>Bacteria</taxon>
        <taxon>Bacillati</taxon>
        <taxon>Bacillota</taxon>
        <taxon>Bacilli</taxon>
        <taxon>Bacillales</taxon>
        <taxon>Bacillaceae</taxon>
        <taxon>Robertmurraya</taxon>
    </lineage>
</organism>
<dbReference type="EMBL" id="JBBMEW010000010">
    <property type="protein sequence ID" value="MEQ2527550.1"/>
    <property type="molecule type" value="Genomic_DNA"/>
</dbReference>
<accession>A0ACC6SBW5</accession>
<reference evidence="1" key="1">
    <citation type="submission" date="2024-03" db="EMBL/GenBank/DDBJ databases">
        <title>Human intestinal bacterial collection.</title>
        <authorList>
            <person name="Pauvert C."/>
            <person name="Hitch T.C.A."/>
            <person name="Clavel T."/>
        </authorList>
    </citation>
    <scope>NUCLEOTIDE SEQUENCE</scope>
    <source>
        <strain evidence="1">CLA-AA-H227</strain>
    </source>
</reference>
<evidence type="ECO:0000313" key="1">
    <source>
        <dbReference type="EMBL" id="MEQ2527550.1"/>
    </source>
</evidence>
<proteinExistence type="predicted"/>
<name>A0ACC6SBW5_9BACI</name>
<evidence type="ECO:0000313" key="2">
    <source>
        <dbReference type="Proteomes" id="UP001439875"/>
    </source>
</evidence>